<dbReference type="CDD" id="cd00254">
    <property type="entry name" value="LT-like"/>
    <property type="match status" value="1"/>
</dbReference>
<dbReference type="PROSITE" id="PS00922">
    <property type="entry name" value="TRANSGLYCOSYLASE"/>
    <property type="match status" value="1"/>
</dbReference>
<dbReference type="InterPro" id="IPR008258">
    <property type="entry name" value="Transglycosylase_SLT_dom_1"/>
</dbReference>
<feature type="domain" description="Transglycosylase SLT" evidence="2">
    <location>
        <begin position="71"/>
        <end position="178"/>
    </location>
</feature>
<dbReference type="EMBL" id="DVJQ01000043">
    <property type="protein sequence ID" value="HIS74381.1"/>
    <property type="molecule type" value="Genomic_DNA"/>
</dbReference>
<reference evidence="3" key="2">
    <citation type="journal article" date="2021" name="PeerJ">
        <title>Extensive microbial diversity within the chicken gut microbiome revealed by metagenomics and culture.</title>
        <authorList>
            <person name="Gilroy R."/>
            <person name="Ravi A."/>
            <person name="Getino M."/>
            <person name="Pursley I."/>
            <person name="Horton D.L."/>
            <person name="Alikhan N.F."/>
            <person name="Baker D."/>
            <person name="Gharbi K."/>
            <person name="Hall N."/>
            <person name="Watson M."/>
            <person name="Adriaenssens E.M."/>
            <person name="Foster-Nyarko E."/>
            <person name="Jarju S."/>
            <person name="Secka A."/>
            <person name="Antonio M."/>
            <person name="Oren A."/>
            <person name="Chaudhuri R.R."/>
            <person name="La Ragione R."/>
            <person name="Hildebrand F."/>
            <person name="Pallen M.J."/>
        </authorList>
    </citation>
    <scope>NUCLEOTIDE SEQUENCE</scope>
    <source>
        <strain evidence="3">CHK152-2871</strain>
    </source>
</reference>
<evidence type="ECO:0000259" key="2">
    <source>
        <dbReference type="Pfam" id="PF01464"/>
    </source>
</evidence>
<dbReference type="GO" id="GO:0016020">
    <property type="term" value="C:membrane"/>
    <property type="evidence" value="ECO:0007669"/>
    <property type="project" value="InterPro"/>
</dbReference>
<sequence>MRAQQLNSYIETLYPTPVNNGENTTVKPFNEVLKVTKEENGAVFEVDKPPQIPFGSLSRKINYTKDEILDLIDRTAQKYGIDEKLVRALVKQESGFNPNAKSHAGALGLMQLMPSTAQGLGVKNPLDPVQNVEGGVKYLKSMLDRFNGNTILALAAYNAGPNAVKKYNGVPPYKETQNYVRSILSQYL</sequence>
<evidence type="ECO:0000313" key="4">
    <source>
        <dbReference type="Proteomes" id="UP000886865"/>
    </source>
</evidence>
<comment type="caution">
    <text evidence="3">The sequence shown here is derived from an EMBL/GenBank/DDBJ whole genome shotgun (WGS) entry which is preliminary data.</text>
</comment>
<gene>
    <name evidence="3" type="ORF">IAA86_05120</name>
</gene>
<protein>
    <submittedName>
        <fullName evidence="3">Lytic transglycosylase domain-containing protein</fullName>
    </submittedName>
</protein>
<dbReference type="GO" id="GO:0000270">
    <property type="term" value="P:peptidoglycan metabolic process"/>
    <property type="evidence" value="ECO:0007669"/>
    <property type="project" value="InterPro"/>
</dbReference>
<comment type="similarity">
    <text evidence="1">Belongs to the transglycosylase Slt family.</text>
</comment>
<dbReference type="PANTHER" id="PTHR37423:SF2">
    <property type="entry name" value="MEMBRANE-BOUND LYTIC MUREIN TRANSGLYCOSYLASE C"/>
    <property type="match status" value="1"/>
</dbReference>
<dbReference type="AlphaFoldDB" id="A0A9D1FIB3"/>
<dbReference type="InterPro" id="IPR023346">
    <property type="entry name" value="Lysozyme-like_dom_sf"/>
</dbReference>
<dbReference type="InterPro" id="IPR000189">
    <property type="entry name" value="Transglyc_AS"/>
</dbReference>
<name>A0A9D1FIB3_9BACT</name>
<dbReference type="GO" id="GO:0008933">
    <property type="term" value="F:peptidoglycan lytic transglycosylase activity"/>
    <property type="evidence" value="ECO:0007669"/>
    <property type="project" value="InterPro"/>
</dbReference>
<dbReference type="Pfam" id="PF01464">
    <property type="entry name" value="SLT"/>
    <property type="match status" value="1"/>
</dbReference>
<reference evidence="3" key="1">
    <citation type="submission" date="2020-10" db="EMBL/GenBank/DDBJ databases">
        <authorList>
            <person name="Gilroy R."/>
        </authorList>
    </citation>
    <scope>NUCLEOTIDE SEQUENCE</scope>
    <source>
        <strain evidence="3">CHK152-2871</strain>
    </source>
</reference>
<evidence type="ECO:0000313" key="3">
    <source>
        <dbReference type="EMBL" id="HIS74381.1"/>
    </source>
</evidence>
<dbReference type="SUPFAM" id="SSF53955">
    <property type="entry name" value="Lysozyme-like"/>
    <property type="match status" value="1"/>
</dbReference>
<accession>A0A9D1FIB3</accession>
<dbReference type="PANTHER" id="PTHR37423">
    <property type="entry name" value="SOLUBLE LYTIC MUREIN TRANSGLYCOSYLASE-RELATED"/>
    <property type="match status" value="1"/>
</dbReference>
<dbReference type="Proteomes" id="UP000886865">
    <property type="component" value="Unassembled WGS sequence"/>
</dbReference>
<organism evidence="3 4">
    <name type="scientific">Candidatus Galligastranaerophilus intestinavium</name>
    <dbReference type="NCBI Taxonomy" id="2840836"/>
    <lineage>
        <taxon>Bacteria</taxon>
        <taxon>Candidatus Galligastranaerophilus</taxon>
    </lineage>
</organism>
<evidence type="ECO:0000256" key="1">
    <source>
        <dbReference type="ARBA" id="ARBA00007734"/>
    </source>
</evidence>
<proteinExistence type="inferred from homology"/>
<dbReference type="Gene3D" id="1.10.530.10">
    <property type="match status" value="1"/>
</dbReference>